<comment type="similarity">
    <text evidence="7">Belongs to the transglycosylase MltG family.</text>
</comment>
<reference evidence="8 9" key="1">
    <citation type="journal article" date="2015" name="Nature">
        <title>rRNA introns, odd ribosomes, and small enigmatic genomes across a large radiation of phyla.</title>
        <authorList>
            <person name="Brown C.T."/>
            <person name="Hug L.A."/>
            <person name="Thomas B.C."/>
            <person name="Sharon I."/>
            <person name="Castelle C.J."/>
            <person name="Singh A."/>
            <person name="Wilkins M.J."/>
            <person name="Williams K.H."/>
            <person name="Banfield J.F."/>
        </authorList>
    </citation>
    <scope>NUCLEOTIDE SEQUENCE [LARGE SCALE GENOMIC DNA]</scope>
</reference>
<sequence>MFKQMRSIVRIFLLALITVVVAGVIIKLDYSHALKTVNSDSADKVVVQIEEGETVDQILKSLTDQGLMNERWSNYFKIYLRLNNLAAKLQAGTYNIPKNLNIVELIQTLQNGKDQETWVTIVEGLRKDEIADVLVKNLGGTFSKDTFLALTINQEFINTFGLNSDVKDLEGYLFPDKYAFAFDVTEKDVATILVENFKTKVGVNDRYQTIILASITEKEGRTATDRPIIAGIILKRYNEGWTLGLDTTILYYLKTWDEKVITQEDLKDNNPYNTRVVTGFPPTPICNPGLESINAARNPVNSTYYYFISDRDGLIHYARTAAEHQNNVNQYILN</sequence>
<evidence type="ECO:0000313" key="9">
    <source>
        <dbReference type="Proteomes" id="UP000034140"/>
    </source>
</evidence>
<gene>
    <name evidence="7" type="primary">mltG</name>
    <name evidence="8" type="ORF">UR96_C0001G0003</name>
</gene>
<evidence type="ECO:0000256" key="5">
    <source>
        <dbReference type="ARBA" id="ARBA00023239"/>
    </source>
</evidence>
<evidence type="ECO:0000256" key="7">
    <source>
        <dbReference type="HAMAP-Rule" id="MF_02065"/>
    </source>
</evidence>
<evidence type="ECO:0000256" key="3">
    <source>
        <dbReference type="ARBA" id="ARBA00022989"/>
    </source>
</evidence>
<dbReference type="GO" id="GO:0008932">
    <property type="term" value="F:lytic endotransglycosylase activity"/>
    <property type="evidence" value="ECO:0007669"/>
    <property type="project" value="UniProtKB-UniRule"/>
</dbReference>
<evidence type="ECO:0000256" key="4">
    <source>
        <dbReference type="ARBA" id="ARBA00023136"/>
    </source>
</evidence>
<dbReference type="HAMAP" id="MF_02065">
    <property type="entry name" value="MltG"/>
    <property type="match status" value="1"/>
</dbReference>
<name>A0A0G0GN61_9BACT</name>
<dbReference type="EC" id="4.2.2.29" evidence="7"/>
<evidence type="ECO:0000313" key="8">
    <source>
        <dbReference type="EMBL" id="KKP93062.1"/>
    </source>
</evidence>
<dbReference type="NCBIfam" id="TIGR00247">
    <property type="entry name" value="endolytic transglycosylase MltG"/>
    <property type="match status" value="1"/>
</dbReference>
<dbReference type="PANTHER" id="PTHR30518">
    <property type="entry name" value="ENDOLYTIC MUREIN TRANSGLYCOSYLASE"/>
    <property type="match status" value="1"/>
</dbReference>
<protein>
    <recommendedName>
        <fullName evidence="7">Endolytic murein transglycosylase</fullName>
        <ecNumber evidence="7">4.2.2.29</ecNumber>
    </recommendedName>
    <alternativeName>
        <fullName evidence="7">Peptidoglycan lytic transglycosylase</fullName>
    </alternativeName>
    <alternativeName>
        <fullName evidence="7">Peptidoglycan polymerization terminase</fullName>
    </alternativeName>
</protein>
<dbReference type="InterPro" id="IPR003770">
    <property type="entry name" value="MLTG-like"/>
</dbReference>
<dbReference type="Gene3D" id="3.30.160.60">
    <property type="entry name" value="Classic Zinc Finger"/>
    <property type="match status" value="1"/>
</dbReference>
<accession>A0A0G0GN61</accession>
<dbReference type="GO" id="GO:0005886">
    <property type="term" value="C:plasma membrane"/>
    <property type="evidence" value="ECO:0007669"/>
    <property type="project" value="UniProtKB-UniRule"/>
</dbReference>
<comment type="function">
    <text evidence="7">Functions as a peptidoglycan terminase that cleaves nascent peptidoglycan strands endolytically to terminate their elongation.</text>
</comment>
<keyword evidence="5 7" id="KW-0456">Lyase</keyword>
<comment type="caution">
    <text evidence="8">The sequence shown here is derived from an EMBL/GenBank/DDBJ whole genome shotgun (WGS) entry which is preliminary data.</text>
</comment>
<evidence type="ECO:0000256" key="2">
    <source>
        <dbReference type="ARBA" id="ARBA00022692"/>
    </source>
</evidence>
<proteinExistence type="inferred from homology"/>
<keyword evidence="6 7" id="KW-0961">Cell wall biogenesis/degradation</keyword>
<dbReference type="Pfam" id="PF02618">
    <property type="entry name" value="YceG"/>
    <property type="match status" value="1"/>
</dbReference>
<keyword evidence="4 7" id="KW-0472">Membrane</keyword>
<feature type="site" description="Important for catalytic activity" evidence="7">
    <location>
        <position position="219"/>
    </location>
</feature>
<dbReference type="GO" id="GO:0071555">
    <property type="term" value="P:cell wall organization"/>
    <property type="evidence" value="ECO:0007669"/>
    <property type="project" value="UniProtKB-KW"/>
</dbReference>
<evidence type="ECO:0000256" key="1">
    <source>
        <dbReference type="ARBA" id="ARBA00022475"/>
    </source>
</evidence>
<organism evidence="8 9">
    <name type="scientific">candidate division WS6 bacterium GW2011_GWC1_36_11</name>
    <dbReference type="NCBI Taxonomy" id="1619090"/>
    <lineage>
        <taxon>Bacteria</taxon>
        <taxon>Candidatus Dojkabacteria</taxon>
    </lineage>
</organism>
<keyword evidence="2 7" id="KW-0812">Transmembrane</keyword>
<dbReference type="Gene3D" id="3.30.1490.480">
    <property type="entry name" value="Endolytic murein transglycosylase"/>
    <property type="match status" value="1"/>
</dbReference>
<dbReference type="Proteomes" id="UP000034140">
    <property type="component" value="Unassembled WGS sequence"/>
</dbReference>
<dbReference type="PANTHER" id="PTHR30518:SF2">
    <property type="entry name" value="ENDOLYTIC MUREIN TRANSGLYCOSYLASE"/>
    <property type="match status" value="1"/>
</dbReference>
<dbReference type="EMBL" id="LBRE01000001">
    <property type="protein sequence ID" value="KKP93062.1"/>
    <property type="molecule type" value="Genomic_DNA"/>
</dbReference>
<dbReference type="GO" id="GO:0009252">
    <property type="term" value="P:peptidoglycan biosynthetic process"/>
    <property type="evidence" value="ECO:0007669"/>
    <property type="project" value="UniProtKB-UniRule"/>
</dbReference>
<keyword evidence="3 7" id="KW-1133">Transmembrane helix</keyword>
<comment type="catalytic activity">
    <reaction evidence="7">
        <text>a peptidoglycan chain = a peptidoglycan chain with N-acetyl-1,6-anhydromuramyl-[peptide] at the reducing end + a peptidoglycan chain with N-acetylglucosamine at the non-reducing end.</text>
        <dbReference type="EC" id="4.2.2.29"/>
    </reaction>
</comment>
<keyword evidence="1 7" id="KW-1003">Cell membrane</keyword>
<evidence type="ECO:0000256" key="6">
    <source>
        <dbReference type="ARBA" id="ARBA00023316"/>
    </source>
</evidence>
<dbReference type="AlphaFoldDB" id="A0A0G0GN61"/>